<evidence type="ECO:0000313" key="2">
    <source>
        <dbReference type="Proteomes" id="UP000006552"/>
    </source>
</evidence>
<sequence>MLHGAFAGHQRIASAADDHALALAGKFPKIHPLLRSAATRDGL</sequence>
<dbReference type="KEGG" id="eba:ebA3182"/>
<dbReference type="AlphaFoldDB" id="Q5P449"/>
<accession>Q5P449</accession>
<dbReference type="EMBL" id="CR555306">
    <property type="protein sequence ID" value="CAI07914.1"/>
    <property type="molecule type" value="Genomic_DNA"/>
</dbReference>
<evidence type="ECO:0000313" key="1">
    <source>
        <dbReference type="EMBL" id="CAI07914.1"/>
    </source>
</evidence>
<name>Q5P449_AROAE</name>
<gene>
    <name evidence="1" type="ORF">ebA3182</name>
</gene>
<proteinExistence type="predicted"/>
<protein>
    <submittedName>
        <fullName evidence="1">Uncharacterized protein</fullName>
    </submittedName>
</protein>
<dbReference type="Proteomes" id="UP000006552">
    <property type="component" value="Chromosome"/>
</dbReference>
<dbReference type="STRING" id="76114.ebA3182"/>
<dbReference type="HOGENOM" id="CLU_3228924_0_0_4"/>
<keyword evidence="2" id="KW-1185">Reference proteome</keyword>
<reference evidence="1 2" key="1">
    <citation type="journal article" date="2005" name="Arch. Microbiol.">
        <title>The genome sequence of an anaerobic aromatic-degrading denitrifying bacterium, strain EbN1.</title>
        <authorList>
            <person name="Rabus R."/>
            <person name="Kube M."/>
            <person name="Heider J."/>
            <person name="Beck A."/>
            <person name="Heitmann K."/>
            <person name="Widdel F."/>
            <person name="Reinhardt R."/>
        </authorList>
    </citation>
    <scope>NUCLEOTIDE SEQUENCE [LARGE SCALE GENOMIC DNA]</scope>
    <source>
        <strain evidence="1 2">EbN1</strain>
    </source>
</reference>
<organism evidence="1 2">
    <name type="scientific">Aromatoleum aromaticum (strain DSM 19018 / LMG 30748 / EbN1)</name>
    <name type="common">Azoarcus sp. (strain EbN1)</name>
    <dbReference type="NCBI Taxonomy" id="76114"/>
    <lineage>
        <taxon>Bacteria</taxon>
        <taxon>Pseudomonadati</taxon>
        <taxon>Pseudomonadota</taxon>
        <taxon>Betaproteobacteria</taxon>
        <taxon>Rhodocyclales</taxon>
        <taxon>Rhodocyclaceae</taxon>
        <taxon>Aromatoleum</taxon>
    </lineage>
</organism>